<reference evidence="5 6" key="1">
    <citation type="submission" date="2014-02" db="EMBL/GenBank/DDBJ databases">
        <title>Kosmotoga genome sequencing.</title>
        <authorList>
            <person name="Pollo S.M."/>
            <person name="Charchuk R."/>
            <person name="Nesbo C.L."/>
        </authorList>
    </citation>
    <scope>NUCLEOTIDE SEQUENCE [LARGE SCALE GENOMIC DNA]</scope>
    <source>
        <strain evidence="5 6">S304</strain>
    </source>
</reference>
<dbReference type="PANTHER" id="PTHR30146">
    <property type="entry name" value="LACI-RELATED TRANSCRIPTIONAL REPRESSOR"/>
    <property type="match status" value="1"/>
</dbReference>
<protein>
    <submittedName>
        <fullName evidence="5">LacI family transcriptional regulator</fullName>
    </submittedName>
</protein>
<keyword evidence="3" id="KW-0804">Transcription</keyword>
<comment type="caution">
    <text evidence="5">The sequence shown here is derived from an EMBL/GenBank/DDBJ whole genome shotgun (WGS) entry which is preliminary data.</text>
</comment>
<dbReference type="PROSITE" id="PS50932">
    <property type="entry name" value="HTH_LACI_2"/>
    <property type="match status" value="1"/>
</dbReference>
<dbReference type="STRING" id="1453497.AT15_05210"/>
<name>A0A176JUU3_9BACT</name>
<organism evidence="5 6">
    <name type="scientific">Kosmotoga arenicorallina S304</name>
    <dbReference type="NCBI Taxonomy" id="1453497"/>
    <lineage>
        <taxon>Bacteria</taxon>
        <taxon>Thermotogati</taxon>
        <taxon>Thermotogota</taxon>
        <taxon>Thermotogae</taxon>
        <taxon>Kosmotogales</taxon>
        <taxon>Kosmotogaceae</taxon>
        <taxon>Kosmotoga</taxon>
    </lineage>
</organism>
<proteinExistence type="predicted"/>
<dbReference type="SUPFAM" id="SSF53822">
    <property type="entry name" value="Periplasmic binding protein-like I"/>
    <property type="match status" value="1"/>
</dbReference>
<accession>A0A176JUU3</accession>
<dbReference type="GO" id="GO:0003700">
    <property type="term" value="F:DNA-binding transcription factor activity"/>
    <property type="evidence" value="ECO:0007669"/>
    <property type="project" value="TreeGrafter"/>
</dbReference>
<dbReference type="Pfam" id="PF13377">
    <property type="entry name" value="Peripla_BP_3"/>
    <property type="match status" value="1"/>
</dbReference>
<evidence type="ECO:0000256" key="1">
    <source>
        <dbReference type="ARBA" id="ARBA00023015"/>
    </source>
</evidence>
<keyword evidence="6" id="KW-1185">Reference proteome</keyword>
<evidence type="ECO:0000259" key="4">
    <source>
        <dbReference type="PROSITE" id="PS50932"/>
    </source>
</evidence>
<dbReference type="Gene3D" id="3.40.50.2300">
    <property type="match status" value="2"/>
</dbReference>
<evidence type="ECO:0000256" key="3">
    <source>
        <dbReference type="ARBA" id="ARBA00023163"/>
    </source>
</evidence>
<dbReference type="Gene3D" id="1.10.260.40">
    <property type="entry name" value="lambda repressor-like DNA-binding domains"/>
    <property type="match status" value="1"/>
</dbReference>
<dbReference type="InterPro" id="IPR046335">
    <property type="entry name" value="LacI/GalR-like_sensor"/>
</dbReference>
<dbReference type="SMART" id="SM00354">
    <property type="entry name" value="HTH_LACI"/>
    <property type="match status" value="1"/>
</dbReference>
<dbReference type="Proteomes" id="UP000077339">
    <property type="component" value="Unassembled WGS sequence"/>
</dbReference>
<dbReference type="InterPro" id="IPR028082">
    <property type="entry name" value="Peripla_BP_I"/>
</dbReference>
<evidence type="ECO:0000313" key="5">
    <source>
        <dbReference type="EMBL" id="OAA27220.1"/>
    </source>
</evidence>
<dbReference type="SUPFAM" id="SSF47413">
    <property type="entry name" value="lambda repressor-like DNA-binding domains"/>
    <property type="match status" value="1"/>
</dbReference>
<dbReference type="CDD" id="cd06267">
    <property type="entry name" value="PBP1_LacI_sugar_binding-like"/>
    <property type="match status" value="1"/>
</dbReference>
<dbReference type="Pfam" id="PF00356">
    <property type="entry name" value="LacI"/>
    <property type="match status" value="1"/>
</dbReference>
<evidence type="ECO:0000256" key="2">
    <source>
        <dbReference type="ARBA" id="ARBA00023125"/>
    </source>
</evidence>
<dbReference type="PROSITE" id="PS00356">
    <property type="entry name" value="HTH_LACI_1"/>
    <property type="match status" value="1"/>
</dbReference>
<dbReference type="InterPro" id="IPR010982">
    <property type="entry name" value="Lambda_DNA-bd_dom_sf"/>
</dbReference>
<dbReference type="PATRIC" id="fig|1453497.3.peg.1035"/>
<sequence>MQKHPGIKDIARIAGVSIATVSRVLNGNSYVSPELSKRVLEAAGKLKYQPNRIARGLRKGKTNTIGFLIPDIENPFFSAIVKGAEDFLRKFGYTILLCSSSGIAEREDELLNVLFSHKVDGLMTIPLESQTPYLEKIERLGIPVVVIDDIIKKKDVSSVASDNYSGMSQLMRYLLDTNHKSFAFLSGDPHTYSGKERLRAFRDVMVRQQENVEYEILFGTYTFNSGIDMLRKLKRIPDAIVCGNDMIAFGVLTELQRMRYKIPDDVSITGFDDVLFSKMTNPPLTTVRQDYYMMGEVAAQLLMDSLNYKKRDSVLLKTELVIRGSSRE</sequence>
<keyword evidence="1" id="KW-0805">Transcription regulation</keyword>
<keyword evidence="2" id="KW-0238">DNA-binding</keyword>
<dbReference type="InterPro" id="IPR000843">
    <property type="entry name" value="HTH_LacI"/>
</dbReference>
<dbReference type="PRINTS" id="PR00036">
    <property type="entry name" value="HTHLACI"/>
</dbReference>
<gene>
    <name evidence="5" type="ORF">AT15_05210</name>
</gene>
<dbReference type="RefSeq" id="WP_235598550.1">
    <property type="nucleotide sequence ID" value="NZ_JFHK01000028.1"/>
</dbReference>
<dbReference type="EMBL" id="JFHK01000028">
    <property type="protein sequence ID" value="OAA27220.1"/>
    <property type="molecule type" value="Genomic_DNA"/>
</dbReference>
<dbReference type="CDD" id="cd01392">
    <property type="entry name" value="HTH_LacI"/>
    <property type="match status" value="1"/>
</dbReference>
<feature type="domain" description="HTH lacI-type" evidence="4">
    <location>
        <begin position="5"/>
        <end position="59"/>
    </location>
</feature>
<dbReference type="PANTHER" id="PTHR30146:SF24">
    <property type="entry name" value="XYLOSE OPERON REGULATORY PROTEIN"/>
    <property type="match status" value="1"/>
</dbReference>
<evidence type="ECO:0000313" key="6">
    <source>
        <dbReference type="Proteomes" id="UP000077339"/>
    </source>
</evidence>
<dbReference type="GO" id="GO:0000976">
    <property type="term" value="F:transcription cis-regulatory region binding"/>
    <property type="evidence" value="ECO:0007669"/>
    <property type="project" value="TreeGrafter"/>
</dbReference>
<dbReference type="AlphaFoldDB" id="A0A176JUU3"/>